<dbReference type="InterPro" id="IPR019815">
    <property type="entry name" value="Translation_initiation_fac_3_C"/>
</dbReference>
<dbReference type="GO" id="GO:0005829">
    <property type="term" value="C:cytosol"/>
    <property type="evidence" value="ECO:0007669"/>
    <property type="project" value="TreeGrafter"/>
</dbReference>
<name>A0A2G1VUM9_9FLAO</name>
<comment type="caution">
    <text evidence="9">The sequence shown here is derived from an EMBL/GenBank/DDBJ whole genome shotgun (WGS) entry which is preliminary data.</text>
</comment>
<comment type="function">
    <text evidence="4">IF-3 binds to the 30S ribosomal subunit and shifts the equilibrium between 70S ribosomes and their 50S and 30S subunits in favor of the free subunits, thus enhancing the availability of 30S subunits on which protein synthesis initiation begins.</text>
</comment>
<comment type="subunit">
    <text evidence="4">Monomer.</text>
</comment>
<dbReference type="Proteomes" id="UP000229433">
    <property type="component" value="Unassembled WGS sequence"/>
</dbReference>
<sequence>MRRKRSRGPARVQKQDQHNINQKIRAREVRLVGDNVEMGIYPTSKALEIAQEQELDLVEISPNAEPPVCKVMDYKKFVYEQKKREKAIKAKASKVVVKEIRFGPNTDDHDYEFKKKHAQKFLEEGAKLKAYVFFKGRSIIYKDQGQILLLRLAQDLEDFGKVEQMPKLEGKRMIMFMAPKKTK</sequence>
<dbReference type="InterPro" id="IPR019814">
    <property type="entry name" value="Translation_initiation_fac_3_N"/>
</dbReference>
<dbReference type="NCBIfam" id="TIGR00168">
    <property type="entry name" value="infC"/>
    <property type="match status" value="1"/>
</dbReference>
<dbReference type="AlphaFoldDB" id="A0A2G1VUM9"/>
<feature type="domain" description="Translation initiation factor 3 N-terminal" evidence="8">
    <location>
        <begin position="20"/>
        <end position="87"/>
    </location>
</feature>
<evidence type="ECO:0000259" key="8">
    <source>
        <dbReference type="Pfam" id="PF05198"/>
    </source>
</evidence>
<dbReference type="Gene3D" id="3.30.110.10">
    <property type="entry name" value="Translation initiation factor 3 (IF-3), C-terminal domain"/>
    <property type="match status" value="1"/>
</dbReference>
<keyword evidence="2 4" id="KW-0396">Initiation factor</keyword>
<dbReference type="Pfam" id="PF05198">
    <property type="entry name" value="IF3_N"/>
    <property type="match status" value="1"/>
</dbReference>
<keyword evidence="3 4" id="KW-0648">Protein biosynthesis</keyword>
<dbReference type="FunFam" id="3.30.110.10:FF:000001">
    <property type="entry name" value="Translation initiation factor IF-3"/>
    <property type="match status" value="1"/>
</dbReference>
<comment type="subcellular location">
    <subcellularLocation>
        <location evidence="4">Cytoplasm</location>
    </subcellularLocation>
</comment>
<evidence type="ECO:0000256" key="2">
    <source>
        <dbReference type="ARBA" id="ARBA00022540"/>
    </source>
</evidence>
<dbReference type="Pfam" id="PF00707">
    <property type="entry name" value="IF3_C"/>
    <property type="match status" value="1"/>
</dbReference>
<dbReference type="InterPro" id="IPR036787">
    <property type="entry name" value="T_IF-3_N_sf"/>
</dbReference>
<dbReference type="InterPro" id="IPR036788">
    <property type="entry name" value="T_IF-3_C_sf"/>
</dbReference>
<keyword evidence="10" id="KW-1185">Reference proteome</keyword>
<dbReference type="GO" id="GO:0003743">
    <property type="term" value="F:translation initiation factor activity"/>
    <property type="evidence" value="ECO:0007669"/>
    <property type="project" value="UniProtKB-UniRule"/>
</dbReference>
<proteinExistence type="inferred from homology"/>
<feature type="domain" description="Translation initiation factor 3 C-terminal" evidence="7">
    <location>
        <begin position="95"/>
        <end position="180"/>
    </location>
</feature>
<comment type="similarity">
    <text evidence="1 4">Belongs to the IF-3 family.</text>
</comment>
<accession>A0A2G1VUM9</accession>
<evidence type="ECO:0000256" key="3">
    <source>
        <dbReference type="ARBA" id="ARBA00022917"/>
    </source>
</evidence>
<dbReference type="RefSeq" id="WP_099645164.1">
    <property type="nucleotide sequence ID" value="NZ_KZ319288.1"/>
</dbReference>
<reference evidence="9 10" key="1">
    <citation type="submission" date="2017-08" db="EMBL/GenBank/DDBJ databases">
        <title>The whole genome shortgun sequences of strain Leeuwenhoekiella nanhaiensis G18 from the South China Sea.</title>
        <authorList>
            <person name="Liu Q."/>
        </authorList>
    </citation>
    <scope>NUCLEOTIDE SEQUENCE [LARGE SCALE GENOMIC DNA]</scope>
    <source>
        <strain evidence="9 10">G18</strain>
    </source>
</reference>
<evidence type="ECO:0000256" key="5">
    <source>
        <dbReference type="NCBIfam" id="TIGR00168"/>
    </source>
</evidence>
<evidence type="ECO:0000256" key="1">
    <source>
        <dbReference type="ARBA" id="ARBA00005439"/>
    </source>
</evidence>
<dbReference type="GO" id="GO:0032790">
    <property type="term" value="P:ribosome disassembly"/>
    <property type="evidence" value="ECO:0007669"/>
    <property type="project" value="TreeGrafter"/>
</dbReference>
<evidence type="ECO:0000259" key="7">
    <source>
        <dbReference type="Pfam" id="PF00707"/>
    </source>
</evidence>
<dbReference type="OrthoDB" id="9806014at2"/>
<dbReference type="EMBL" id="NQXA01000002">
    <property type="protein sequence ID" value="PHQ30330.1"/>
    <property type="molecule type" value="Genomic_DNA"/>
</dbReference>
<keyword evidence="4" id="KW-0963">Cytoplasm</keyword>
<evidence type="ECO:0000256" key="6">
    <source>
        <dbReference type="SAM" id="MobiDB-lite"/>
    </source>
</evidence>
<dbReference type="PANTHER" id="PTHR10938:SF0">
    <property type="entry name" value="TRANSLATION INITIATION FACTOR IF-3, MITOCHONDRIAL"/>
    <property type="match status" value="1"/>
</dbReference>
<evidence type="ECO:0000313" key="9">
    <source>
        <dbReference type="EMBL" id="PHQ30330.1"/>
    </source>
</evidence>
<dbReference type="InterPro" id="IPR001288">
    <property type="entry name" value="Translation_initiation_fac_3"/>
</dbReference>
<dbReference type="FunFam" id="3.10.20.80:FF:000001">
    <property type="entry name" value="Translation initiation factor IF-3"/>
    <property type="match status" value="1"/>
</dbReference>
<protein>
    <recommendedName>
        <fullName evidence="4 5">Translation initiation factor IF-3</fullName>
    </recommendedName>
</protein>
<dbReference type="GO" id="GO:0016020">
    <property type="term" value="C:membrane"/>
    <property type="evidence" value="ECO:0007669"/>
    <property type="project" value="TreeGrafter"/>
</dbReference>
<dbReference type="GO" id="GO:0043022">
    <property type="term" value="F:ribosome binding"/>
    <property type="evidence" value="ECO:0007669"/>
    <property type="project" value="UniProtKB-ARBA"/>
</dbReference>
<feature type="region of interest" description="Disordered" evidence="6">
    <location>
        <begin position="1"/>
        <end position="21"/>
    </location>
</feature>
<dbReference type="PANTHER" id="PTHR10938">
    <property type="entry name" value="TRANSLATION INITIATION FACTOR IF-3"/>
    <property type="match status" value="1"/>
</dbReference>
<gene>
    <name evidence="4" type="primary">infC</name>
    <name evidence="9" type="ORF">CJ305_05030</name>
</gene>
<organism evidence="9 10">
    <name type="scientific">Leeuwenhoekiella nanhaiensis</name>
    <dbReference type="NCBI Taxonomy" id="1655491"/>
    <lineage>
        <taxon>Bacteria</taxon>
        <taxon>Pseudomonadati</taxon>
        <taxon>Bacteroidota</taxon>
        <taxon>Flavobacteriia</taxon>
        <taxon>Flavobacteriales</taxon>
        <taxon>Flavobacteriaceae</taxon>
        <taxon>Leeuwenhoekiella</taxon>
    </lineage>
</organism>
<evidence type="ECO:0000313" key="10">
    <source>
        <dbReference type="Proteomes" id="UP000229433"/>
    </source>
</evidence>
<dbReference type="HAMAP" id="MF_00080">
    <property type="entry name" value="IF_3"/>
    <property type="match status" value="1"/>
</dbReference>
<evidence type="ECO:0000256" key="4">
    <source>
        <dbReference type="HAMAP-Rule" id="MF_00080"/>
    </source>
</evidence>
<dbReference type="SUPFAM" id="SSF54364">
    <property type="entry name" value="Translation initiation factor IF3, N-terminal domain"/>
    <property type="match status" value="1"/>
</dbReference>
<dbReference type="SUPFAM" id="SSF55200">
    <property type="entry name" value="Translation initiation factor IF3, C-terminal domain"/>
    <property type="match status" value="1"/>
</dbReference>
<dbReference type="Gene3D" id="3.10.20.80">
    <property type="entry name" value="Translation initiation factor 3 (IF-3), N-terminal domain"/>
    <property type="match status" value="1"/>
</dbReference>